<evidence type="ECO:0000313" key="2">
    <source>
        <dbReference type="Proteomes" id="UP000186594"/>
    </source>
</evidence>
<reference evidence="1 2" key="1">
    <citation type="submission" date="2016-04" db="EMBL/GenBank/DDBJ databases">
        <title>Evolutionary innovation and constraint leading to complex multicellularity in the Ascomycota.</title>
        <authorList>
            <person name="Cisse O."/>
            <person name="Nguyen A."/>
            <person name="Hewitt D.A."/>
            <person name="Jedd G."/>
            <person name="Stajich J.E."/>
        </authorList>
    </citation>
    <scope>NUCLEOTIDE SEQUENCE [LARGE SCALE GENOMIC DNA]</scope>
    <source>
        <strain evidence="1 2">DAH-3</strain>
    </source>
</reference>
<proteinExistence type="predicted"/>
<dbReference type="Proteomes" id="UP000186594">
    <property type="component" value="Unassembled WGS sequence"/>
</dbReference>
<dbReference type="AlphaFoldDB" id="A0A1U7LV50"/>
<protein>
    <submittedName>
        <fullName evidence="1">Uncharacterized protein</fullName>
    </submittedName>
</protein>
<gene>
    <name evidence="1" type="ORF">NEOLI_001354</name>
</gene>
<name>A0A1U7LV50_NEOID</name>
<evidence type="ECO:0000313" key="1">
    <source>
        <dbReference type="EMBL" id="OLL26537.1"/>
    </source>
</evidence>
<sequence length="486" mass="55939">MQLYSFVLTVVSVAYAIRSIYHPNRIDMELPPTRSLSWWRPIELPLDTDIADKETIIASRDFEFKIAMPYIEVEDWTSQYLGNMGIACTEFCEKHKALGARLAPKYSSSWLTTRNAVKCDCFAERIESLLLTEFTPILPEASSQAWNDLDFETVTRMGHGYYARRIHPYSGLKSVDRVFQELTTGEEIDQLSAQSIYPQWSPLDALSHLQSLQKALQYVKKQDITEEPLLAWLLKLKTAIKLNCLSHDLIQEFQRSLVFALDLEAKSSTNIDVPAVVVLFKDTKGRFRKACPSVSHLLRSQVITSLIPLTIETTDILHWVVMSYSKSLQPAIGSENERVFVQEIVSTCGIPPNIENDMHEKIGYQFSINRMDFYRPMEFRSHSFKDANTSDEAAVIAVDTWIRMIFQTPLATFGPYDRSNIEMYGYSAPYEFTFKLVIWTLCLRFNIDPMVLFENLLPLHVEKTFERIVSEYFDTTGTKQTFVSRP</sequence>
<dbReference type="EMBL" id="LXFE01000168">
    <property type="protein sequence ID" value="OLL26537.1"/>
    <property type="molecule type" value="Genomic_DNA"/>
</dbReference>
<keyword evidence="2" id="KW-1185">Reference proteome</keyword>
<comment type="caution">
    <text evidence="1">The sequence shown here is derived from an EMBL/GenBank/DDBJ whole genome shotgun (WGS) entry which is preliminary data.</text>
</comment>
<accession>A0A1U7LV50</accession>
<organism evidence="1 2">
    <name type="scientific">Neolecta irregularis (strain DAH-3)</name>
    <dbReference type="NCBI Taxonomy" id="1198029"/>
    <lineage>
        <taxon>Eukaryota</taxon>
        <taxon>Fungi</taxon>
        <taxon>Dikarya</taxon>
        <taxon>Ascomycota</taxon>
        <taxon>Taphrinomycotina</taxon>
        <taxon>Neolectales</taxon>
        <taxon>Neolectaceae</taxon>
        <taxon>Neolecta</taxon>
    </lineage>
</organism>